<dbReference type="InterPro" id="IPR013149">
    <property type="entry name" value="ADH-like_C"/>
</dbReference>
<accession>A0A4Y9YWQ9</accession>
<dbReference type="InterPro" id="IPR011032">
    <property type="entry name" value="GroES-like_sf"/>
</dbReference>
<evidence type="ECO:0000259" key="11">
    <source>
        <dbReference type="Pfam" id="PF00107"/>
    </source>
</evidence>
<evidence type="ECO:0000256" key="5">
    <source>
        <dbReference type="ARBA" id="ARBA00022833"/>
    </source>
</evidence>
<dbReference type="AlphaFoldDB" id="A0A4Y9YWQ9"/>
<organism evidence="13 14">
    <name type="scientific">Dentipellis fragilis</name>
    <dbReference type="NCBI Taxonomy" id="205917"/>
    <lineage>
        <taxon>Eukaryota</taxon>
        <taxon>Fungi</taxon>
        <taxon>Dikarya</taxon>
        <taxon>Basidiomycota</taxon>
        <taxon>Agaricomycotina</taxon>
        <taxon>Agaricomycetes</taxon>
        <taxon>Russulales</taxon>
        <taxon>Hericiaceae</taxon>
        <taxon>Dentipellis</taxon>
    </lineage>
</organism>
<evidence type="ECO:0000259" key="12">
    <source>
        <dbReference type="Pfam" id="PF08240"/>
    </source>
</evidence>
<comment type="similarity">
    <text evidence="2">Belongs to the zinc-containing alcohol dehydrogenase family.</text>
</comment>
<keyword evidence="7" id="KW-0520">NAD</keyword>
<proteinExistence type="inferred from homology"/>
<dbReference type="Gene3D" id="3.90.180.10">
    <property type="entry name" value="Medium-chain alcohol dehydrogenases, catalytic domain"/>
    <property type="match status" value="1"/>
</dbReference>
<gene>
    <name evidence="13" type="ORF">EVG20_g4989</name>
</gene>
<evidence type="ECO:0000313" key="14">
    <source>
        <dbReference type="Proteomes" id="UP000298327"/>
    </source>
</evidence>
<dbReference type="STRING" id="205917.A0A4Y9YWQ9"/>
<dbReference type="EMBL" id="SEOQ01000278">
    <property type="protein sequence ID" value="TFY66103.1"/>
    <property type="molecule type" value="Genomic_DNA"/>
</dbReference>
<dbReference type="PANTHER" id="PTHR43161">
    <property type="entry name" value="SORBITOL DEHYDROGENASE"/>
    <property type="match status" value="1"/>
</dbReference>
<keyword evidence="5" id="KW-0862">Zinc</keyword>
<dbReference type="Pfam" id="PF08240">
    <property type="entry name" value="ADH_N"/>
    <property type="match status" value="1"/>
</dbReference>
<dbReference type="CDD" id="cd05285">
    <property type="entry name" value="sorbitol_DH"/>
    <property type="match status" value="1"/>
</dbReference>
<sequence>MSQTVELVKENIGVYTNPEHKLWIAPAAPSIDEIKSGSALAPGEVVVEIKSTGICGSDVHFWHAGCIGPMIVEDDHILGHESAGQVVAVHPSVTHLKPGDRVAVEPNIPCHACRPCLTGHYNGCESVLFRSTPPVPGLLRRYITHPAVWCHKLPQGLSYEDGALLEPLSVALAAIDRANVRLGDVAVICGAGPIGLITLLCARAAGAEPIVITDIDQGRLDFARELVGGNLRTLLVERGQTEAQVAEGMRAALGGLEPDVALECTGVESSIGAAIGAVRFGGTVFVVGVGKNEMRFPFMRLSTREIDLRFQYRYANTWPKAIRLVDSGVLAAVRKLVTHRFDLADAVKAFETSADPKSGAIKVQITNL</sequence>
<evidence type="ECO:0000313" key="13">
    <source>
        <dbReference type="EMBL" id="TFY66103.1"/>
    </source>
</evidence>
<comment type="cofactor">
    <cofactor evidence="1">
        <name>Zn(2+)</name>
        <dbReference type="ChEBI" id="CHEBI:29105"/>
    </cofactor>
</comment>
<dbReference type="GO" id="GO:0006062">
    <property type="term" value="P:sorbitol catabolic process"/>
    <property type="evidence" value="ECO:0007669"/>
    <property type="project" value="TreeGrafter"/>
</dbReference>
<comment type="caution">
    <text evidence="13">The sequence shown here is derived from an EMBL/GenBank/DDBJ whole genome shotgun (WGS) entry which is preliminary data.</text>
</comment>
<dbReference type="Gene3D" id="3.40.50.720">
    <property type="entry name" value="NAD(P)-binding Rossmann-like Domain"/>
    <property type="match status" value="1"/>
</dbReference>
<comment type="subunit">
    <text evidence="3">Homotetramer.</text>
</comment>
<dbReference type="PANTHER" id="PTHR43161:SF12">
    <property type="entry name" value="L-ARABINITOL 4-DEHYDROGENASE"/>
    <property type="match status" value="1"/>
</dbReference>
<evidence type="ECO:0000256" key="2">
    <source>
        <dbReference type="ARBA" id="ARBA00008072"/>
    </source>
</evidence>
<dbReference type="EC" id="1.1.1.12" evidence="8"/>
<evidence type="ECO:0000256" key="6">
    <source>
        <dbReference type="ARBA" id="ARBA00023002"/>
    </source>
</evidence>
<feature type="domain" description="Alcohol dehydrogenase-like C-terminal" evidence="11">
    <location>
        <begin position="193"/>
        <end position="326"/>
    </location>
</feature>
<dbReference type="FunFam" id="3.40.50.720:FF:000068">
    <property type="entry name" value="Sorbitol dehydrogenase"/>
    <property type="match status" value="1"/>
</dbReference>
<evidence type="ECO:0000256" key="1">
    <source>
        <dbReference type="ARBA" id="ARBA00001947"/>
    </source>
</evidence>
<evidence type="ECO:0000256" key="10">
    <source>
        <dbReference type="ARBA" id="ARBA00049317"/>
    </source>
</evidence>
<evidence type="ECO:0000256" key="4">
    <source>
        <dbReference type="ARBA" id="ARBA00022723"/>
    </source>
</evidence>
<dbReference type="Proteomes" id="UP000298327">
    <property type="component" value="Unassembled WGS sequence"/>
</dbReference>
<evidence type="ECO:0000256" key="9">
    <source>
        <dbReference type="ARBA" id="ARBA00039783"/>
    </source>
</evidence>
<name>A0A4Y9YWQ9_9AGAM</name>
<dbReference type="GO" id="GO:0050019">
    <property type="term" value="F:L-arabinitol 4-dehydrogenase activity"/>
    <property type="evidence" value="ECO:0007669"/>
    <property type="project" value="UniProtKB-EC"/>
</dbReference>
<dbReference type="SUPFAM" id="SSF50129">
    <property type="entry name" value="GroES-like"/>
    <property type="match status" value="1"/>
</dbReference>
<reference evidence="13 14" key="1">
    <citation type="submission" date="2019-02" db="EMBL/GenBank/DDBJ databases">
        <title>Genome sequencing of the rare red list fungi Dentipellis fragilis.</title>
        <authorList>
            <person name="Buettner E."/>
            <person name="Kellner H."/>
        </authorList>
    </citation>
    <scope>NUCLEOTIDE SEQUENCE [LARGE SCALE GENOMIC DNA]</scope>
    <source>
        <strain evidence="13 14">DSM 105465</strain>
    </source>
</reference>
<comment type="catalytic activity">
    <reaction evidence="10">
        <text>L-arabinitol + NAD(+) = L-xylulose + NADH + H(+)</text>
        <dbReference type="Rhea" id="RHEA:16381"/>
        <dbReference type="ChEBI" id="CHEBI:15378"/>
        <dbReference type="ChEBI" id="CHEBI:17399"/>
        <dbReference type="ChEBI" id="CHEBI:18403"/>
        <dbReference type="ChEBI" id="CHEBI:57540"/>
        <dbReference type="ChEBI" id="CHEBI:57945"/>
        <dbReference type="EC" id="1.1.1.12"/>
    </reaction>
</comment>
<keyword evidence="6" id="KW-0560">Oxidoreductase</keyword>
<evidence type="ECO:0000256" key="8">
    <source>
        <dbReference type="ARBA" id="ARBA00038954"/>
    </source>
</evidence>
<dbReference type="InterPro" id="IPR013154">
    <property type="entry name" value="ADH-like_N"/>
</dbReference>
<dbReference type="OrthoDB" id="2148442at2759"/>
<evidence type="ECO:0000256" key="7">
    <source>
        <dbReference type="ARBA" id="ARBA00023027"/>
    </source>
</evidence>
<dbReference type="InterPro" id="IPR036291">
    <property type="entry name" value="NAD(P)-bd_dom_sf"/>
</dbReference>
<keyword evidence="4" id="KW-0479">Metal-binding</keyword>
<keyword evidence="14" id="KW-1185">Reference proteome</keyword>
<dbReference type="GO" id="GO:0046872">
    <property type="term" value="F:metal ion binding"/>
    <property type="evidence" value="ECO:0007669"/>
    <property type="project" value="UniProtKB-KW"/>
</dbReference>
<dbReference type="InterPro" id="IPR045306">
    <property type="entry name" value="SDH-like"/>
</dbReference>
<evidence type="ECO:0000256" key="3">
    <source>
        <dbReference type="ARBA" id="ARBA00011881"/>
    </source>
</evidence>
<feature type="domain" description="Alcohol dehydrogenase-like N-terminal" evidence="12">
    <location>
        <begin position="42"/>
        <end position="155"/>
    </location>
</feature>
<dbReference type="GO" id="GO:0003939">
    <property type="term" value="F:L-iditol 2-dehydrogenase (NAD+) activity"/>
    <property type="evidence" value="ECO:0007669"/>
    <property type="project" value="TreeGrafter"/>
</dbReference>
<dbReference type="Pfam" id="PF00107">
    <property type="entry name" value="ADH_zinc_N"/>
    <property type="match status" value="1"/>
</dbReference>
<protein>
    <recommendedName>
        <fullName evidence="9">L-arabinitol 4-dehydrogenase</fullName>
        <ecNumber evidence="8">1.1.1.12</ecNumber>
    </recommendedName>
</protein>
<dbReference type="SUPFAM" id="SSF51735">
    <property type="entry name" value="NAD(P)-binding Rossmann-fold domains"/>
    <property type="match status" value="1"/>
</dbReference>